<feature type="transmembrane region" description="Helical" evidence="5">
    <location>
        <begin position="137"/>
        <end position="170"/>
    </location>
</feature>
<evidence type="ECO:0000313" key="7">
    <source>
        <dbReference type="Proteomes" id="UP000028725"/>
    </source>
</evidence>
<feature type="transmembrane region" description="Helical" evidence="5">
    <location>
        <begin position="43"/>
        <end position="61"/>
    </location>
</feature>
<dbReference type="OrthoDB" id="528320at2"/>
<organism evidence="6 7">
    <name type="scientific">Hyalangium minutum</name>
    <dbReference type="NCBI Taxonomy" id="394096"/>
    <lineage>
        <taxon>Bacteria</taxon>
        <taxon>Pseudomonadati</taxon>
        <taxon>Myxococcota</taxon>
        <taxon>Myxococcia</taxon>
        <taxon>Myxococcales</taxon>
        <taxon>Cystobacterineae</taxon>
        <taxon>Archangiaceae</taxon>
        <taxon>Hyalangium</taxon>
    </lineage>
</organism>
<dbReference type="Pfam" id="PF01925">
    <property type="entry name" value="TauE"/>
    <property type="match status" value="1"/>
</dbReference>
<gene>
    <name evidence="6" type="ORF">DB31_4454</name>
</gene>
<sequence>MSLLVLGAALSLVAGLSLGLLGGGGSILTVPILVYVLGVDPRGAIATSLVVVGVTSAAGMLSHARAGRVEWRTGLLFGAAGMLGAAGGGRLGKFVPPSLLLVAFAGMVLATAIAMLRRRPVLALSSEAPARRRLSAVLRNGFGVGLLTGLVGAGGGFMVVPALALFGGLAMPQAVATSLLVIALNSASGLLSAALAGAPVDWALAGGMSVASILGSLLGARLGRGLSPELLRRGFAFFIVALGVFILVRELSSLFHLPSTRAAALAGGLSVAVLALAGLPSVLKRWLRAQRSEPPVPPERVVDSSTTSP</sequence>
<accession>A0A085W2U8</accession>
<evidence type="ECO:0000256" key="2">
    <source>
        <dbReference type="ARBA" id="ARBA00022692"/>
    </source>
</evidence>
<feature type="transmembrane region" description="Helical" evidence="5">
    <location>
        <begin position="190"/>
        <end position="218"/>
    </location>
</feature>
<dbReference type="GO" id="GO:0005886">
    <property type="term" value="C:plasma membrane"/>
    <property type="evidence" value="ECO:0007669"/>
    <property type="project" value="UniProtKB-SubCell"/>
</dbReference>
<dbReference type="Proteomes" id="UP000028725">
    <property type="component" value="Unassembled WGS sequence"/>
</dbReference>
<dbReference type="PATRIC" id="fig|394096.3.peg.8187"/>
<keyword evidence="4 5" id="KW-0472">Membrane</keyword>
<dbReference type="PANTHER" id="PTHR43701">
    <property type="entry name" value="MEMBRANE TRANSPORTER PROTEIN MJ0441-RELATED"/>
    <property type="match status" value="1"/>
</dbReference>
<dbReference type="PANTHER" id="PTHR43701:SF2">
    <property type="entry name" value="MEMBRANE TRANSPORTER PROTEIN YJNA-RELATED"/>
    <property type="match status" value="1"/>
</dbReference>
<comment type="subcellular location">
    <subcellularLocation>
        <location evidence="5">Cell membrane</location>
        <topology evidence="5">Multi-pass membrane protein</topology>
    </subcellularLocation>
    <subcellularLocation>
        <location evidence="1">Membrane</location>
        <topology evidence="1">Multi-pass membrane protein</topology>
    </subcellularLocation>
</comment>
<evidence type="ECO:0000256" key="1">
    <source>
        <dbReference type="ARBA" id="ARBA00004141"/>
    </source>
</evidence>
<dbReference type="InterPro" id="IPR051598">
    <property type="entry name" value="TSUP/Inactive_protease-like"/>
</dbReference>
<feature type="transmembrane region" description="Helical" evidence="5">
    <location>
        <begin position="260"/>
        <end position="283"/>
    </location>
</feature>
<evidence type="ECO:0000313" key="6">
    <source>
        <dbReference type="EMBL" id="KFE62011.1"/>
    </source>
</evidence>
<reference evidence="6 7" key="1">
    <citation type="submission" date="2014-04" db="EMBL/GenBank/DDBJ databases">
        <title>Genome assembly of Hyalangium minutum DSM 14724.</title>
        <authorList>
            <person name="Sharma G."/>
            <person name="Subramanian S."/>
        </authorList>
    </citation>
    <scope>NUCLEOTIDE SEQUENCE [LARGE SCALE GENOMIC DNA]</scope>
    <source>
        <strain evidence="6 7">DSM 14724</strain>
    </source>
</reference>
<name>A0A085W2U8_9BACT</name>
<dbReference type="STRING" id="394096.DB31_4454"/>
<keyword evidence="5" id="KW-1003">Cell membrane</keyword>
<protein>
    <recommendedName>
        <fullName evidence="5">Probable membrane transporter protein</fullName>
    </recommendedName>
</protein>
<dbReference type="InterPro" id="IPR002781">
    <property type="entry name" value="TM_pro_TauE-like"/>
</dbReference>
<comment type="similarity">
    <text evidence="5">Belongs to the 4-toluene sulfonate uptake permease (TSUP) (TC 2.A.102) family.</text>
</comment>
<comment type="caution">
    <text evidence="6">The sequence shown here is derived from an EMBL/GenBank/DDBJ whole genome shotgun (WGS) entry which is preliminary data.</text>
</comment>
<evidence type="ECO:0000256" key="3">
    <source>
        <dbReference type="ARBA" id="ARBA00022989"/>
    </source>
</evidence>
<keyword evidence="7" id="KW-1185">Reference proteome</keyword>
<keyword evidence="3 5" id="KW-1133">Transmembrane helix</keyword>
<feature type="transmembrane region" description="Helical" evidence="5">
    <location>
        <begin position="98"/>
        <end position="116"/>
    </location>
</feature>
<evidence type="ECO:0000256" key="4">
    <source>
        <dbReference type="ARBA" id="ARBA00023136"/>
    </source>
</evidence>
<dbReference type="AlphaFoldDB" id="A0A085W2U8"/>
<dbReference type="EMBL" id="JMCB01000024">
    <property type="protein sequence ID" value="KFE62011.1"/>
    <property type="molecule type" value="Genomic_DNA"/>
</dbReference>
<proteinExistence type="inferred from homology"/>
<feature type="transmembrane region" description="Helical" evidence="5">
    <location>
        <begin position="230"/>
        <end position="248"/>
    </location>
</feature>
<keyword evidence="2 5" id="KW-0812">Transmembrane</keyword>
<dbReference type="RefSeq" id="WP_044198282.1">
    <property type="nucleotide sequence ID" value="NZ_JMCB01000024.1"/>
</dbReference>
<feature type="transmembrane region" description="Helical" evidence="5">
    <location>
        <begin position="73"/>
        <end position="92"/>
    </location>
</feature>
<evidence type="ECO:0000256" key="5">
    <source>
        <dbReference type="RuleBase" id="RU363041"/>
    </source>
</evidence>